<keyword evidence="3" id="KW-0804">Transcription</keyword>
<dbReference type="STRING" id="754502.BJG93_26030"/>
<keyword evidence="1" id="KW-0805">Transcription regulation</keyword>
<dbReference type="InterPro" id="IPR027417">
    <property type="entry name" value="P-loop_NTPase"/>
</dbReference>
<evidence type="ECO:0000313" key="5">
    <source>
        <dbReference type="EMBL" id="APA88760.1"/>
    </source>
</evidence>
<dbReference type="GO" id="GO:0003677">
    <property type="term" value="F:DNA binding"/>
    <property type="evidence" value="ECO:0007669"/>
    <property type="project" value="UniProtKB-KW"/>
</dbReference>
<keyword evidence="6" id="KW-1185">Reference proteome</keyword>
<dbReference type="Gene3D" id="1.25.40.10">
    <property type="entry name" value="Tetratricopeptide repeat domain"/>
    <property type="match status" value="1"/>
</dbReference>
<dbReference type="CDD" id="cd06170">
    <property type="entry name" value="LuxR_C_like"/>
    <property type="match status" value="1"/>
</dbReference>
<evidence type="ECO:0000256" key="2">
    <source>
        <dbReference type="ARBA" id="ARBA00023125"/>
    </source>
</evidence>
<gene>
    <name evidence="5" type="ORF">BJG93_26030</name>
</gene>
<dbReference type="EMBL" id="CP017562">
    <property type="protein sequence ID" value="APA88760.1"/>
    <property type="molecule type" value="Genomic_DNA"/>
</dbReference>
<dbReference type="OrthoDB" id="134985at2"/>
<name>A0A1I9YRC4_9BURK</name>
<dbReference type="SMART" id="SM00421">
    <property type="entry name" value="HTH_LUXR"/>
    <property type="match status" value="1"/>
</dbReference>
<dbReference type="PRINTS" id="PR00038">
    <property type="entry name" value="HTHLUXR"/>
</dbReference>
<protein>
    <submittedName>
        <fullName evidence="5">LuxR C-terminal-related transcriptional regulator</fullName>
    </submittedName>
</protein>
<organism evidence="5 6">
    <name type="scientific">Paraburkholderia sprentiae WSM5005</name>
    <dbReference type="NCBI Taxonomy" id="754502"/>
    <lineage>
        <taxon>Bacteria</taxon>
        <taxon>Pseudomonadati</taxon>
        <taxon>Pseudomonadota</taxon>
        <taxon>Betaproteobacteria</taxon>
        <taxon>Burkholderiales</taxon>
        <taxon>Burkholderiaceae</taxon>
        <taxon>Paraburkholderia</taxon>
    </lineage>
</organism>
<dbReference type="RefSeq" id="WP_027196250.1">
    <property type="nucleotide sequence ID" value="NZ_CP017562.2"/>
</dbReference>
<dbReference type="Pfam" id="PF17874">
    <property type="entry name" value="TPR_MalT"/>
    <property type="match status" value="1"/>
</dbReference>
<dbReference type="KEGG" id="pspw:BJG93_26030"/>
<dbReference type="InterPro" id="IPR041617">
    <property type="entry name" value="TPR_MalT"/>
</dbReference>
<evidence type="ECO:0000259" key="4">
    <source>
        <dbReference type="PROSITE" id="PS50043"/>
    </source>
</evidence>
<dbReference type="PANTHER" id="PTHR44688">
    <property type="entry name" value="DNA-BINDING TRANSCRIPTIONAL ACTIVATOR DEVR_DOSR"/>
    <property type="match status" value="1"/>
</dbReference>
<dbReference type="SUPFAM" id="SSF52540">
    <property type="entry name" value="P-loop containing nucleoside triphosphate hydrolases"/>
    <property type="match status" value="1"/>
</dbReference>
<feature type="domain" description="HTH luxR-type" evidence="4">
    <location>
        <begin position="852"/>
        <end position="917"/>
    </location>
</feature>
<sequence>MNTPADSFEREWIVSLIQTKMMPPRLPAGCVHRPLLLRRLDERRPRQITLVTAPAGFGKTTLLAAWSEAQTRKKRPVAWLSLDEEDDDPQQLGAYLVAAISRASTEIAWQAQHVLDNDAHTPVRTVISVLLNGIAAYGRSVFLVLDDVDRLSARPVLAIVSRLLRYAPDNLHVLLGARGEPALSLSGLCSPDKLSHVDVDDLRFSLDDAQAFFDHTGNTLLSRNSVELLNSATEGWVAGLQLAVLGLNRVDDVTALAGHLADSRFGIDRYLNDTVFANLPSHMLTFLLCTSILERLTATLCDEVMGGESDSGEKLDWLERHNVFIRPLDETQSWYRYHALLSDALRRRLVRQTPRQVPLLHRRASLWFARARLWPEAVRHALAAGDLAQAAGWAENCAMEMLQRGDPFKLPGWIRKLPPDVIAGRLRLRLAKAWALAMSLETARASKEITKIADDFERVARDDRSVADEVAWAEINAIRAVIAAVNDDSEHALELGRAVVASTAPVDSWVRHYAQSAEIFGLVYRGQFAYISSVWRAAANQVGLSRKPNSTDMLPDVMYGVAALIHGELPEARQVMERAMRYSEEEQGEWSAGAAAVAGCLASIYYECNELSEARKLIEGRMTLALETAPLAASMRYMLTASRLLWRDGKKGPALAVLEDGRQVAITRRWLRLKLACDAETARQLLADGRVAEARQLSDDLSASVPMMCEGRRGSAIETWVSYCVLQARVLLAENAAGDAVGFLSRSLENLVALGWRYAEAAVSLLLALAHEQNGASEQAFAALGNAVRIGSAIGMINSVVDEGAPMRALLARFRRTPSEIAAKHDSYIGTLLSAFDDADNMRSSSSSYADTKMTPGTLSARELEILSYVARGLSNKEVGRSLNLAPETVKWHMKNVFEKLNVNSRFEAVQSAFGLQPGAD</sequence>
<dbReference type="AlphaFoldDB" id="A0A1I9YRC4"/>
<dbReference type="SUPFAM" id="SSF46894">
    <property type="entry name" value="C-terminal effector domain of the bipartite response regulators"/>
    <property type="match status" value="1"/>
</dbReference>
<dbReference type="InterPro" id="IPR000792">
    <property type="entry name" value="Tscrpt_reg_LuxR_C"/>
</dbReference>
<evidence type="ECO:0000256" key="1">
    <source>
        <dbReference type="ARBA" id="ARBA00023015"/>
    </source>
</evidence>
<proteinExistence type="predicted"/>
<dbReference type="GO" id="GO:0006355">
    <property type="term" value="P:regulation of DNA-templated transcription"/>
    <property type="evidence" value="ECO:0007669"/>
    <property type="project" value="InterPro"/>
</dbReference>
<dbReference type="PANTHER" id="PTHR44688:SF16">
    <property type="entry name" value="DNA-BINDING TRANSCRIPTIONAL ACTIVATOR DEVR_DOSR"/>
    <property type="match status" value="1"/>
</dbReference>
<accession>A0A1I9YRC4</accession>
<dbReference type="InterPro" id="IPR011990">
    <property type="entry name" value="TPR-like_helical_dom_sf"/>
</dbReference>
<dbReference type="PROSITE" id="PS50043">
    <property type="entry name" value="HTH_LUXR_2"/>
    <property type="match status" value="1"/>
</dbReference>
<dbReference type="Gene3D" id="1.10.10.10">
    <property type="entry name" value="Winged helix-like DNA-binding domain superfamily/Winged helix DNA-binding domain"/>
    <property type="match status" value="1"/>
</dbReference>
<dbReference type="PROSITE" id="PS00622">
    <property type="entry name" value="HTH_LUXR_1"/>
    <property type="match status" value="1"/>
</dbReference>
<reference evidence="5" key="2">
    <citation type="submission" date="2021-06" db="EMBL/GenBank/DDBJ databases">
        <authorList>
            <person name="Rogers T.H."/>
            <person name="Ramsay J.P."/>
            <person name="Wang P."/>
            <person name="Terpolilli J."/>
        </authorList>
    </citation>
    <scope>NUCLEOTIDE SEQUENCE [LARGE SCALE GENOMIC DNA]</scope>
    <source>
        <strain evidence="5">WSM5005</strain>
    </source>
</reference>
<dbReference type="Pfam" id="PF25873">
    <property type="entry name" value="WHD_MalT"/>
    <property type="match status" value="1"/>
</dbReference>
<keyword evidence="2" id="KW-0238">DNA-binding</keyword>
<evidence type="ECO:0000256" key="3">
    <source>
        <dbReference type="ARBA" id="ARBA00023163"/>
    </source>
</evidence>
<dbReference type="InterPro" id="IPR036388">
    <property type="entry name" value="WH-like_DNA-bd_sf"/>
</dbReference>
<reference evidence="5" key="1">
    <citation type="submission" date="2016-09" db="EMBL/GenBank/DDBJ databases">
        <title>The Complete Genome of Burkholderia sprentiae wsm5005.</title>
        <authorList>
            <person name="De Meyer S."/>
            <person name="Wang P."/>
            <person name="Terpolilli J."/>
        </authorList>
    </citation>
    <scope>NUCLEOTIDE SEQUENCE [LARGE SCALE GENOMIC DNA]</scope>
    <source>
        <strain evidence="5">WSM5005</strain>
    </source>
</reference>
<dbReference type="Gene3D" id="3.40.50.300">
    <property type="entry name" value="P-loop containing nucleotide triphosphate hydrolases"/>
    <property type="match status" value="1"/>
</dbReference>
<dbReference type="InterPro" id="IPR059106">
    <property type="entry name" value="WHD_MalT"/>
</dbReference>
<dbReference type="Pfam" id="PF00196">
    <property type="entry name" value="GerE"/>
    <property type="match status" value="1"/>
</dbReference>
<dbReference type="Proteomes" id="UP000179860">
    <property type="component" value="Chromosome 2"/>
</dbReference>
<dbReference type="InterPro" id="IPR016032">
    <property type="entry name" value="Sig_transdc_resp-reg_C-effctor"/>
</dbReference>
<evidence type="ECO:0000313" key="6">
    <source>
        <dbReference type="Proteomes" id="UP000179860"/>
    </source>
</evidence>